<dbReference type="FunFam" id="1.20.272.10:FF:000001">
    <property type="entry name" value="Putative AAA family ATPase"/>
    <property type="match status" value="1"/>
</dbReference>
<dbReference type="GO" id="GO:0005524">
    <property type="term" value="F:ATP binding"/>
    <property type="evidence" value="ECO:0007669"/>
    <property type="project" value="UniProtKB-KW"/>
</dbReference>
<dbReference type="InterPro" id="IPR003593">
    <property type="entry name" value="AAA+_ATPase"/>
</dbReference>
<protein>
    <recommendedName>
        <fullName evidence="7">AAA+ ATPase domain-containing protein</fullName>
    </recommendedName>
</protein>
<dbReference type="FunFam" id="3.40.50.300:FF:000137">
    <property type="entry name" value="Replication-associated recombination protein A"/>
    <property type="match status" value="1"/>
</dbReference>
<dbReference type="InterPro" id="IPR027417">
    <property type="entry name" value="P-loop_NTPase"/>
</dbReference>
<dbReference type="RefSeq" id="XP_043047070.1">
    <property type="nucleotide sequence ID" value="XM_043193760.1"/>
</dbReference>
<evidence type="ECO:0000256" key="6">
    <source>
        <dbReference type="SAM" id="MobiDB-lite"/>
    </source>
</evidence>
<dbReference type="Pfam" id="PF16193">
    <property type="entry name" value="AAA_assoc_2"/>
    <property type="match status" value="1"/>
</dbReference>
<evidence type="ECO:0000256" key="2">
    <source>
        <dbReference type="ARBA" id="ARBA00022705"/>
    </source>
</evidence>
<feature type="region of interest" description="Disordered" evidence="6">
    <location>
        <begin position="31"/>
        <end position="51"/>
    </location>
</feature>
<dbReference type="GeneID" id="66116396"/>
<dbReference type="GO" id="GO:0003677">
    <property type="term" value="F:DNA binding"/>
    <property type="evidence" value="ECO:0007669"/>
    <property type="project" value="InterPro"/>
</dbReference>
<dbReference type="InterPro" id="IPR003959">
    <property type="entry name" value="ATPase_AAA_core"/>
</dbReference>
<keyword evidence="3" id="KW-0547">Nucleotide-binding</keyword>
<dbReference type="CDD" id="cd00009">
    <property type="entry name" value="AAA"/>
    <property type="match status" value="1"/>
</dbReference>
<evidence type="ECO:0000313" key="8">
    <source>
        <dbReference type="EMBL" id="KAG7191518.1"/>
    </source>
</evidence>
<dbReference type="SUPFAM" id="SSF52540">
    <property type="entry name" value="P-loop containing nucleoside triphosphate hydrolases"/>
    <property type="match status" value="1"/>
</dbReference>
<feature type="domain" description="AAA+ ATPase" evidence="7">
    <location>
        <begin position="202"/>
        <end position="339"/>
    </location>
</feature>
<dbReference type="GO" id="GO:0006271">
    <property type="term" value="P:DNA strand elongation involved in DNA replication"/>
    <property type="evidence" value="ECO:0007669"/>
    <property type="project" value="UniProtKB-ARBA"/>
</dbReference>
<dbReference type="Pfam" id="PF12002">
    <property type="entry name" value="MgsA_C"/>
    <property type="match status" value="1"/>
</dbReference>
<dbReference type="InterPro" id="IPR032423">
    <property type="entry name" value="AAA_assoc_2"/>
</dbReference>
<dbReference type="InterPro" id="IPR051314">
    <property type="entry name" value="AAA_ATPase_RarA/MGS1/WRNIP1"/>
</dbReference>
<evidence type="ECO:0000256" key="1">
    <source>
        <dbReference type="ARBA" id="ARBA00008959"/>
    </source>
</evidence>
<dbReference type="Proteomes" id="UP000790833">
    <property type="component" value="Unassembled WGS sequence"/>
</dbReference>
<keyword evidence="5" id="KW-0175">Coiled coil</keyword>
<evidence type="ECO:0000256" key="5">
    <source>
        <dbReference type="SAM" id="Coils"/>
    </source>
</evidence>
<dbReference type="GO" id="GO:0016887">
    <property type="term" value="F:ATP hydrolysis activity"/>
    <property type="evidence" value="ECO:0007669"/>
    <property type="project" value="InterPro"/>
</dbReference>
<dbReference type="InterPro" id="IPR008921">
    <property type="entry name" value="DNA_pol3_clamp-load_cplx_C"/>
</dbReference>
<dbReference type="Gene3D" id="3.40.50.300">
    <property type="entry name" value="P-loop containing nucleotide triphosphate hydrolases"/>
    <property type="match status" value="1"/>
</dbReference>
<dbReference type="SUPFAM" id="SSF48019">
    <property type="entry name" value="post-AAA+ oligomerization domain-like"/>
    <property type="match status" value="1"/>
</dbReference>
<dbReference type="Pfam" id="PF00004">
    <property type="entry name" value="AAA"/>
    <property type="match status" value="1"/>
</dbReference>
<dbReference type="PANTHER" id="PTHR13779">
    <property type="entry name" value="WERNER HELICASE-INTERACTING PROTEIN 1 FAMILY MEMBER"/>
    <property type="match status" value="1"/>
</dbReference>
<dbReference type="PANTHER" id="PTHR13779:SF7">
    <property type="entry name" value="ATPASE WRNIP1"/>
    <property type="match status" value="1"/>
</dbReference>
<dbReference type="AlphaFoldDB" id="A0A9P7V5D8"/>
<feature type="region of interest" description="Disordered" evidence="6">
    <location>
        <begin position="703"/>
        <end position="745"/>
    </location>
</feature>
<dbReference type="Gene3D" id="1.10.3710.10">
    <property type="entry name" value="DNA polymerase III clamp loader subunits, C-terminal domain"/>
    <property type="match status" value="1"/>
</dbReference>
<dbReference type="SMART" id="SM00382">
    <property type="entry name" value="AAA"/>
    <property type="match status" value="1"/>
</dbReference>
<organism evidence="8 9">
    <name type="scientific">Scheffersomyces spartinae</name>
    <dbReference type="NCBI Taxonomy" id="45513"/>
    <lineage>
        <taxon>Eukaryota</taxon>
        <taxon>Fungi</taxon>
        <taxon>Dikarya</taxon>
        <taxon>Ascomycota</taxon>
        <taxon>Saccharomycotina</taxon>
        <taxon>Pichiomycetes</taxon>
        <taxon>Debaryomycetaceae</taxon>
        <taxon>Scheffersomyces</taxon>
    </lineage>
</organism>
<dbReference type="InterPro" id="IPR021886">
    <property type="entry name" value="MgsA_C"/>
</dbReference>
<gene>
    <name evidence="8" type="ORF">KQ657_003022</name>
</gene>
<dbReference type="GO" id="GO:0005634">
    <property type="term" value="C:nucleus"/>
    <property type="evidence" value="ECO:0007669"/>
    <property type="project" value="TreeGrafter"/>
</dbReference>
<evidence type="ECO:0000259" key="7">
    <source>
        <dbReference type="SMART" id="SM00382"/>
    </source>
</evidence>
<feature type="coiled-coil region" evidence="5">
    <location>
        <begin position="605"/>
        <end position="632"/>
    </location>
</feature>
<keyword evidence="2" id="KW-0235">DNA replication</keyword>
<feature type="region of interest" description="Disordered" evidence="6">
    <location>
        <begin position="94"/>
        <end position="127"/>
    </location>
</feature>
<feature type="compositionally biased region" description="Acidic residues" evidence="6">
    <location>
        <begin position="711"/>
        <end position="732"/>
    </location>
</feature>
<evidence type="ECO:0000256" key="3">
    <source>
        <dbReference type="ARBA" id="ARBA00022741"/>
    </source>
</evidence>
<dbReference type="GO" id="GO:0000731">
    <property type="term" value="P:DNA synthesis involved in DNA repair"/>
    <property type="evidence" value="ECO:0007669"/>
    <property type="project" value="TreeGrafter"/>
</dbReference>
<dbReference type="EMBL" id="JAHMUF010000027">
    <property type="protein sequence ID" value="KAG7191518.1"/>
    <property type="molecule type" value="Genomic_DNA"/>
</dbReference>
<reference evidence="8" key="1">
    <citation type="submission" date="2021-03" db="EMBL/GenBank/DDBJ databases">
        <authorList>
            <person name="Palmer J.M."/>
        </authorList>
    </citation>
    <scope>NUCLEOTIDE SEQUENCE</scope>
    <source>
        <strain evidence="8">ARV_011</strain>
    </source>
</reference>
<comment type="similarity">
    <text evidence="1">Belongs to the AAA ATPase family. RarA/MGS1/WRNIP1 subfamily.</text>
</comment>
<accession>A0A9P7V5D8</accession>
<evidence type="ECO:0000256" key="4">
    <source>
        <dbReference type="ARBA" id="ARBA00022840"/>
    </source>
</evidence>
<keyword evidence="9" id="KW-1185">Reference proteome</keyword>
<dbReference type="GO" id="GO:0017116">
    <property type="term" value="F:single-stranded DNA helicase activity"/>
    <property type="evidence" value="ECO:0007669"/>
    <property type="project" value="TreeGrafter"/>
</dbReference>
<comment type="caution">
    <text evidence="8">The sequence shown here is derived from an EMBL/GenBank/DDBJ whole genome shotgun (WGS) entry which is preliminary data.</text>
</comment>
<dbReference type="OrthoDB" id="10265467at2759"/>
<dbReference type="Gene3D" id="1.20.272.10">
    <property type="match status" value="1"/>
</dbReference>
<sequence>MPLVTCPVCSKSIEEALLLAHVNNCLDQQEKRSSSQEDVGETSKKRSGGNTFAALGLRKDGYKRVKRSSERKKEGPTLTSILIAERKILASQNEVATQEPDTAIDAPSSEADTTVGGDGNGDGEAVVESTPDLDKLRQIQLQTPIITKSKFLQLSEERELMRKEAQVPLAQKVRPKLLTEFFGQEHLLGSNGLLRNIIESDMIPSFILWGPPGVGKTTLARIIANESNSKFVELSGSDGTTKRLREEFENATLEKKLSGRKTVLFLDEIHRFNKATQDILLPVIEDGTVTIVGATTENPSFTLNNALLSRVHVFTMKHLPIEAITRVIFRALFHLNKSRKGFYNLLPILLTREAAEFVGGLSGGDTRIALNTIESLHAYLSASKFSISSSSDDNIKKNGYIQVTTDQIKQLFQSGNYRKMYDRDGDSHYDTISAFHKSIRGSDADAAIFYLTKMLSSGEDPNFIIRRMLVIASEDIGLRDSSCLPFVVAAKQAFDFVGLPEGEIILAHCTIKLARAPKSTKSYRALRLVQGLLKEKPELSNIPIPFHLRNAPTKLMKEMGYSEGYKYNPDYTQGLVKQEYLPKDLIGTKFVEDQHLGLEDDPDVAKEKLAMAKEYEANYEEFKKTKREQLKKEYEAKMVEETKAVEWNNSKLEKYYKWKLLKEIGQLEQWQKLELNENHPSVYINEALMNTSTSFIKLNSSNSFNATDIDKNEDEQEEEKEDDDDYGYESNEDSFVHYEPEYPSV</sequence>
<dbReference type="GO" id="GO:0008047">
    <property type="term" value="F:enzyme activator activity"/>
    <property type="evidence" value="ECO:0007669"/>
    <property type="project" value="TreeGrafter"/>
</dbReference>
<dbReference type="FunFam" id="1.10.3710.10:FF:000005">
    <property type="entry name" value="AAA family ATPase, putative"/>
    <property type="match status" value="1"/>
</dbReference>
<proteinExistence type="inferred from homology"/>
<keyword evidence="4" id="KW-0067">ATP-binding</keyword>
<feature type="compositionally biased region" description="Basic and acidic residues" evidence="6">
    <location>
        <begin position="734"/>
        <end position="745"/>
    </location>
</feature>
<name>A0A9P7V5D8_9ASCO</name>
<evidence type="ECO:0000313" key="9">
    <source>
        <dbReference type="Proteomes" id="UP000790833"/>
    </source>
</evidence>